<dbReference type="Gene3D" id="1.10.10.1320">
    <property type="entry name" value="Anti-sigma factor, zinc-finger domain"/>
    <property type="match status" value="1"/>
</dbReference>
<evidence type="ECO:0000256" key="8">
    <source>
        <dbReference type="ARBA" id="ARBA00030803"/>
    </source>
</evidence>
<evidence type="ECO:0000256" key="7">
    <source>
        <dbReference type="ARBA" id="ARBA00029829"/>
    </source>
</evidence>
<feature type="domain" description="Anti-sigma K factor RskA C-terminal" evidence="9">
    <location>
        <begin position="110"/>
        <end position="268"/>
    </location>
</feature>
<organism evidence="10 11">
    <name type="scientific">Pontibacter aquaedesilientis</name>
    <dbReference type="NCBI Taxonomy" id="2766980"/>
    <lineage>
        <taxon>Bacteria</taxon>
        <taxon>Pseudomonadati</taxon>
        <taxon>Bacteroidota</taxon>
        <taxon>Cytophagia</taxon>
        <taxon>Cytophagales</taxon>
        <taxon>Hymenobacteraceae</taxon>
        <taxon>Pontibacter</taxon>
    </lineage>
</organism>
<evidence type="ECO:0000256" key="3">
    <source>
        <dbReference type="ARBA" id="ARBA00022475"/>
    </source>
</evidence>
<reference evidence="10 11" key="1">
    <citation type="submission" date="2020-09" db="EMBL/GenBank/DDBJ databases">
        <title>Genome sequencing and assembly of Pontibacter sp.</title>
        <authorList>
            <person name="Chhetri G."/>
        </authorList>
    </citation>
    <scope>NUCLEOTIDE SEQUENCE [LARGE SCALE GENOMIC DNA]</scope>
    <source>
        <strain evidence="10 11">JH31</strain>
    </source>
</reference>
<dbReference type="PANTHER" id="PTHR37461">
    <property type="entry name" value="ANTI-SIGMA-K FACTOR RSKA"/>
    <property type="match status" value="1"/>
</dbReference>
<evidence type="ECO:0000256" key="1">
    <source>
        <dbReference type="ARBA" id="ARBA00004167"/>
    </source>
</evidence>
<sequence>MHNEEYIASGILELYAAGGLTPTEREDVERRAADSPDIRMALDEACEAMEGYANLYAVKPRPELKDRILQQFQSPEQATDLGTPAGIAADNVRTLYPENSEKTSAYKWMMAASIVLFLLSGVMSFHFYNKWQHAEERLAGVVASELQLAQNFQKTSLQLQNQEEVLAVLRNPDFQAVQLQGVEESPDARMVVYWNKQQAQVYVDQVALPKPPTGKQYQLWALADGKPIDAGMIDAASPAYALQQMKNITAAQAFAVTLEPIGGSQEPTLEQLTVIGNINS</sequence>
<evidence type="ECO:0000313" key="11">
    <source>
        <dbReference type="Proteomes" id="UP000625551"/>
    </source>
</evidence>
<evidence type="ECO:0000256" key="6">
    <source>
        <dbReference type="ARBA" id="ARBA00023136"/>
    </source>
</evidence>
<dbReference type="EMBL" id="JACXAJ010000001">
    <property type="protein sequence ID" value="MBD1396359.1"/>
    <property type="molecule type" value="Genomic_DNA"/>
</dbReference>
<comment type="caution">
    <text evidence="10">The sequence shown here is derived from an EMBL/GenBank/DDBJ whole genome shotgun (WGS) entry which is preliminary data.</text>
</comment>
<dbReference type="Proteomes" id="UP000625551">
    <property type="component" value="Unassembled WGS sequence"/>
</dbReference>
<dbReference type="PANTHER" id="PTHR37461:SF1">
    <property type="entry name" value="ANTI-SIGMA-K FACTOR RSKA"/>
    <property type="match status" value="1"/>
</dbReference>
<evidence type="ECO:0000256" key="4">
    <source>
        <dbReference type="ARBA" id="ARBA00022692"/>
    </source>
</evidence>
<keyword evidence="4" id="KW-0812">Transmembrane</keyword>
<dbReference type="InterPro" id="IPR018764">
    <property type="entry name" value="RskA_C"/>
</dbReference>
<dbReference type="InterPro" id="IPR041916">
    <property type="entry name" value="Anti_sigma_zinc_sf"/>
</dbReference>
<dbReference type="Pfam" id="PF10099">
    <property type="entry name" value="RskA_C"/>
    <property type="match status" value="1"/>
</dbReference>
<accession>A0ABR7XDK0</accession>
<dbReference type="RefSeq" id="WP_191182469.1">
    <property type="nucleotide sequence ID" value="NZ_JACXAJ010000001.1"/>
</dbReference>
<name>A0ABR7XDK0_9BACT</name>
<keyword evidence="5" id="KW-1133">Transmembrane helix</keyword>
<keyword evidence="6" id="KW-0472">Membrane</keyword>
<keyword evidence="11" id="KW-1185">Reference proteome</keyword>
<comment type="subcellular location">
    <subcellularLocation>
        <location evidence="2">Cell membrane</location>
    </subcellularLocation>
    <subcellularLocation>
        <location evidence="1">Membrane</location>
        <topology evidence="1">Single-pass membrane protein</topology>
    </subcellularLocation>
</comment>
<evidence type="ECO:0000313" key="10">
    <source>
        <dbReference type="EMBL" id="MBD1396359.1"/>
    </source>
</evidence>
<proteinExistence type="predicted"/>
<evidence type="ECO:0000256" key="2">
    <source>
        <dbReference type="ARBA" id="ARBA00004236"/>
    </source>
</evidence>
<evidence type="ECO:0000259" key="9">
    <source>
        <dbReference type="Pfam" id="PF10099"/>
    </source>
</evidence>
<gene>
    <name evidence="10" type="ORF">H9Q13_04220</name>
</gene>
<evidence type="ECO:0000256" key="5">
    <source>
        <dbReference type="ARBA" id="ARBA00022989"/>
    </source>
</evidence>
<dbReference type="InterPro" id="IPR051474">
    <property type="entry name" value="Anti-sigma-K/W_factor"/>
</dbReference>
<keyword evidence="3" id="KW-1003">Cell membrane</keyword>
<protein>
    <recommendedName>
        <fullName evidence="8">Regulator of SigK</fullName>
    </recommendedName>
    <alternativeName>
        <fullName evidence="7">Sigma-K anti-sigma factor RskA</fullName>
    </alternativeName>
</protein>